<keyword evidence="3 6" id="KW-0812">Transmembrane</keyword>
<evidence type="ECO:0000256" key="1">
    <source>
        <dbReference type="ARBA" id="ARBA00004141"/>
    </source>
</evidence>
<dbReference type="InterPro" id="IPR002781">
    <property type="entry name" value="TM_pro_TauE-like"/>
</dbReference>
<dbReference type="EMBL" id="JAPUBN010000021">
    <property type="protein sequence ID" value="MCZ2723487.1"/>
    <property type="molecule type" value="Genomic_DNA"/>
</dbReference>
<keyword evidence="5 6" id="KW-0472">Membrane</keyword>
<dbReference type="Pfam" id="PF01925">
    <property type="entry name" value="TauE"/>
    <property type="match status" value="1"/>
</dbReference>
<feature type="transmembrane region" description="Helical" evidence="6">
    <location>
        <begin position="31"/>
        <end position="50"/>
    </location>
</feature>
<organism evidence="7 8">
    <name type="scientific">Marinomonas phaeophyticola</name>
    <dbReference type="NCBI Taxonomy" id="3004091"/>
    <lineage>
        <taxon>Bacteria</taxon>
        <taxon>Pseudomonadati</taxon>
        <taxon>Pseudomonadota</taxon>
        <taxon>Gammaproteobacteria</taxon>
        <taxon>Oceanospirillales</taxon>
        <taxon>Oceanospirillaceae</taxon>
        <taxon>Marinomonas</taxon>
    </lineage>
</organism>
<reference evidence="7" key="1">
    <citation type="submission" date="2022-12" db="EMBL/GenBank/DDBJ databases">
        <title>Marinomonas 15G1-11 sp. nov, isolated from marine algae.</title>
        <authorList>
            <person name="Butt M."/>
            <person name="Choi D.G."/>
            <person name="Kim J.M."/>
            <person name="Lee J.K."/>
            <person name="Baek J.H."/>
            <person name="Jeon C.O."/>
        </authorList>
    </citation>
    <scope>NUCLEOTIDE SEQUENCE</scope>
    <source>
        <strain evidence="7">15G1-11</strain>
    </source>
</reference>
<feature type="transmembrane region" description="Helical" evidence="6">
    <location>
        <begin position="5"/>
        <end position="25"/>
    </location>
</feature>
<evidence type="ECO:0000256" key="3">
    <source>
        <dbReference type="ARBA" id="ARBA00022692"/>
    </source>
</evidence>
<evidence type="ECO:0000256" key="6">
    <source>
        <dbReference type="RuleBase" id="RU363041"/>
    </source>
</evidence>
<gene>
    <name evidence="7" type="ORF">O1D97_18180</name>
</gene>
<comment type="caution">
    <text evidence="7">The sequence shown here is derived from an EMBL/GenBank/DDBJ whole genome shotgun (WGS) entry which is preliminary data.</text>
</comment>
<feature type="transmembrane region" description="Helical" evidence="6">
    <location>
        <begin position="186"/>
        <end position="203"/>
    </location>
</feature>
<dbReference type="Proteomes" id="UP001149719">
    <property type="component" value="Unassembled WGS sequence"/>
</dbReference>
<dbReference type="RefSeq" id="WP_269127607.1">
    <property type="nucleotide sequence ID" value="NZ_JAPUBN010000021.1"/>
</dbReference>
<dbReference type="PANTHER" id="PTHR43701:SF2">
    <property type="entry name" value="MEMBRANE TRANSPORTER PROTEIN YJNA-RELATED"/>
    <property type="match status" value="1"/>
</dbReference>
<accession>A0ABT4JYL4</accession>
<sequence length="255" mass="27088">MDFIWYIMAGSLVGLAVGITGVGGGSIMTPLLLMFGFPAHIAIGTDLMYAGIAKSTGVYMHAKKKHVNWRIMGAMAAGSLPSSLITVFWLSQYDTPDFYQDILTSTLGVMLVATAFVIIFRKKLLSSRPNTTLESHHKSLKYIFFAGIVLGALVTLTSVGAGALGTALLMLLFPSMAAKNIVGTDLAHAVPLTLTAGIGHVFLGNVDYSLLVALLIGSIPAIYVGTHISTYVPNKVLQPVLATALMGFGVKYLFF</sequence>
<protein>
    <recommendedName>
        <fullName evidence="6">Probable membrane transporter protein</fullName>
    </recommendedName>
</protein>
<comment type="subcellular location">
    <subcellularLocation>
        <location evidence="6">Cell membrane</location>
        <topology evidence="6">Multi-pass membrane protein</topology>
    </subcellularLocation>
    <subcellularLocation>
        <location evidence="1">Membrane</location>
        <topology evidence="1">Multi-pass membrane protein</topology>
    </subcellularLocation>
</comment>
<proteinExistence type="inferred from homology"/>
<feature type="transmembrane region" description="Helical" evidence="6">
    <location>
        <begin position="142"/>
        <end position="174"/>
    </location>
</feature>
<evidence type="ECO:0000256" key="2">
    <source>
        <dbReference type="ARBA" id="ARBA00009142"/>
    </source>
</evidence>
<dbReference type="PANTHER" id="PTHR43701">
    <property type="entry name" value="MEMBRANE TRANSPORTER PROTEIN MJ0441-RELATED"/>
    <property type="match status" value="1"/>
</dbReference>
<keyword evidence="8" id="KW-1185">Reference proteome</keyword>
<comment type="similarity">
    <text evidence="2 6">Belongs to the 4-toluene sulfonate uptake permease (TSUP) (TC 2.A.102) family.</text>
</comment>
<evidence type="ECO:0000256" key="4">
    <source>
        <dbReference type="ARBA" id="ARBA00022989"/>
    </source>
</evidence>
<evidence type="ECO:0000313" key="8">
    <source>
        <dbReference type="Proteomes" id="UP001149719"/>
    </source>
</evidence>
<evidence type="ECO:0000256" key="5">
    <source>
        <dbReference type="ARBA" id="ARBA00023136"/>
    </source>
</evidence>
<name>A0ABT4JYL4_9GAMM</name>
<feature type="transmembrane region" description="Helical" evidence="6">
    <location>
        <begin position="210"/>
        <end position="230"/>
    </location>
</feature>
<evidence type="ECO:0000313" key="7">
    <source>
        <dbReference type="EMBL" id="MCZ2723487.1"/>
    </source>
</evidence>
<feature type="transmembrane region" description="Helical" evidence="6">
    <location>
        <begin position="236"/>
        <end position="254"/>
    </location>
</feature>
<feature type="transmembrane region" description="Helical" evidence="6">
    <location>
        <begin position="102"/>
        <end position="121"/>
    </location>
</feature>
<keyword evidence="4 6" id="KW-1133">Transmembrane helix</keyword>
<keyword evidence="6" id="KW-1003">Cell membrane</keyword>
<dbReference type="InterPro" id="IPR051598">
    <property type="entry name" value="TSUP/Inactive_protease-like"/>
</dbReference>
<feature type="transmembrane region" description="Helical" evidence="6">
    <location>
        <begin position="71"/>
        <end position="90"/>
    </location>
</feature>